<dbReference type="EMBL" id="PQ015379">
    <property type="protein sequence ID" value="XDJ15268.1"/>
    <property type="molecule type" value="Genomic_DNA"/>
</dbReference>
<accession>A0AB39CE22</accession>
<name>A0AB39CE22_9VIRU</name>
<organism evidence="1">
    <name type="scientific">Pseudomonas phage HRDY3</name>
    <dbReference type="NCBI Taxonomy" id="3236930"/>
    <lineage>
        <taxon>Viruses</taxon>
    </lineage>
</organism>
<reference evidence="1" key="1">
    <citation type="submission" date="2024-07" db="EMBL/GenBank/DDBJ databases">
        <authorList>
            <person name="Bringhurst R.M."/>
            <person name="Homer T.E."/>
        </authorList>
    </citation>
    <scope>NUCLEOTIDE SEQUENCE</scope>
</reference>
<protein>
    <submittedName>
        <fullName evidence="1">Uncharacterized protein</fullName>
    </submittedName>
</protein>
<proteinExistence type="predicted"/>
<sequence>MADEKLDKKELAARIGELMKQHAESGQPNDNSFEALGATIAQGIEMMAWGPRLGAGRWLLFLNALKTNDVTALEKADEDYDMRCRVFITRFSLDEMWDHTHGFDRPEFRQQLEDQGLPVTFTNLARAELARIAKEQESK</sequence>
<evidence type="ECO:0000313" key="1">
    <source>
        <dbReference type="EMBL" id="XDJ15268.1"/>
    </source>
</evidence>